<dbReference type="HOGENOM" id="CLU_2289402_0_0_5"/>
<dbReference type="Proteomes" id="UP000016944">
    <property type="component" value="Chromosome II"/>
</dbReference>
<sequence>MKIDVLQMDSVTHHLRFGIGPWTGSFCSALVRYSVKKGAQIRSSLQQGSAVASSFRLHVFLKRVRRSQTHVKAGSVFPSAAVQRRLDCAAEKLRFLDINLG</sequence>
<evidence type="ECO:0000313" key="2">
    <source>
        <dbReference type="Proteomes" id="UP000016944"/>
    </source>
</evidence>
<gene>
    <name evidence="1" type="ORF">BN877_II1526</name>
</gene>
<dbReference type="EMBL" id="HG518323">
    <property type="protein sequence ID" value="CDI11312.1"/>
    <property type="molecule type" value="Genomic_DNA"/>
</dbReference>
<accession>U4QFZ5</accession>
<evidence type="ECO:0000313" key="1">
    <source>
        <dbReference type="EMBL" id="CDI11312.1"/>
    </source>
</evidence>
<organism evidence="1 2">
    <name type="scientific">Agrobacterium pusense</name>
    <dbReference type="NCBI Taxonomy" id="648995"/>
    <lineage>
        <taxon>Bacteria</taxon>
        <taxon>Pseudomonadati</taxon>
        <taxon>Pseudomonadota</taxon>
        <taxon>Alphaproteobacteria</taxon>
        <taxon>Hyphomicrobiales</taxon>
        <taxon>Rhizobiaceae</taxon>
        <taxon>Rhizobium/Agrobacterium group</taxon>
        <taxon>Agrobacterium</taxon>
    </lineage>
</organism>
<dbReference type="KEGG" id="rir:BN877_II1526"/>
<protein>
    <submittedName>
        <fullName evidence="1">Uncharacterized protein</fullName>
    </submittedName>
</protein>
<dbReference type="AlphaFoldDB" id="U4QFZ5"/>
<reference evidence="1 2" key="1">
    <citation type="journal article" date="2013" name="Genome Announc.">
        <title>Complete Genome Sequence of the Sesbania Symbiont and Rice Growth-Promoting Endophyte Rhizobium sp. Strain IRBG74.</title>
        <authorList>
            <person name="Crook M.B."/>
            <person name="Mitra S."/>
            <person name="Ane J.M."/>
            <person name="Sadowsky M.J."/>
            <person name="Gyaneshwar P."/>
        </authorList>
    </citation>
    <scope>NUCLEOTIDE SEQUENCE [LARGE SCALE GENOMIC DNA]</scope>
    <source>
        <strain evidence="1 2">IRBG74</strain>
    </source>
</reference>
<proteinExistence type="predicted"/>
<name>U4QFZ5_9HYPH</name>